<proteinExistence type="predicted"/>
<sequence>MSSRRKGRQPGEDCRPRNGSIPSLAACRTARPEKARKERKSKAQGPYADSKARAAATSTGWR</sequence>
<name>A0A919K1Q5_9ACTN</name>
<evidence type="ECO:0000313" key="2">
    <source>
        <dbReference type="EMBL" id="GIE98668.1"/>
    </source>
</evidence>
<organism evidence="2 3">
    <name type="scientific">Paractinoplanes rishiriensis</name>
    <dbReference type="NCBI Taxonomy" id="1050105"/>
    <lineage>
        <taxon>Bacteria</taxon>
        <taxon>Bacillati</taxon>
        <taxon>Actinomycetota</taxon>
        <taxon>Actinomycetes</taxon>
        <taxon>Micromonosporales</taxon>
        <taxon>Micromonosporaceae</taxon>
        <taxon>Paractinoplanes</taxon>
    </lineage>
</organism>
<dbReference type="AlphaFoldDB" id="A0A919K1Q5"/>
<evidence type="ECO:0000313" key="3">
    <source>
        <dbReference type="Proteomes" id="UP000636960"/>
    </source>
</evidence>
<reference evidence="2" key="1">
    <citation type="submission" date="2021-01" db="EMBL/GenBank/DDBJ databases">
        <title>Whole genome shotgun sequence of Actinoplanes rishiriensis NBRC 108556.</title>
        <authorList>
            <person name="Komaki H."/>
            <person name="Tamura T."/>
        </authorList>
    </citation>
    <scope>NUCLEOTIDE SEQUENCE</scope>
    <source>
        <strain evidence="2">NBRC 108556</strain>
    </source>
</reference>
<protein>
    <submittedName>
        <fullName evidence="2">Uncharacterized protein</fullName>
    </submittedName>
</protein>
<dbReference type="Proteomes" id="UP000636960">
    <property type="component" value="Unassembled WGS sequence"/>
</dbReference>
<feature type="region of interest" description="Disordered" evidence="1">
    <location>
        <begin position="1"/>
        <end position="62"/>
    </location>
</feature>
<evidence type="ECO:0000256" key="1">
    <source>
        <dbReference type="SAM" id="MobiDB-lite"/>
    </source>
</evidence>
<keyword evidence="3" id="KW-1185">Reference proteome</keyword>
<comment type="caution">
    <text evidence="2">The sequence shown here is derived from an EMBL/GenBank/DDBJ whole genome shotgun (WGS) entry which is preliminary data.</text>
</comment>
<accession>A0A919K1Q5</accession>
<dbReference type="EMBL" id="BOMV01000064">
    <property type="protein sequence ID" value="GIE98668.1"/>
    <property type="molecule type" value="Genomic_DNA"/>
</dbReference>
<gene>
    <name evidence="2" type="ORF">Ari01nite_61330</name>
</gene>